<evidence type="ECO:0000313" key="8">
    <source>
        <dbReference type="Proteomes" id="UP000594454"/>
    </source>
</evidence>
<comment type="subcellular location">
    <subcellularLocation>
        <location evidence="1">Membrane</location>
    </subcellularLocation>
</comment>
<dbReference type="InterPro" id="IPR052612">
    <property type="entry name" value="ANP_Clearance_Receptor"/>
</dbReference>
<dbReference type="Proteomes" id="UP000594454">
    <property type="component" value="Chromosome 1"/>
</dbReference>
<dbReference type="AlphaFoldDB" id="A0A7R8UDX3"/>
<keyword evidence="8" id="KW-1185">Reference proteome</keyword>
<reference evidence="7 8" key="1">
    <citation type="submission" date="2020-11" db="EMBL/GenBank/DDBJ databases">
        <authorList>
            <person name="Wallbank WR R."/>
            <person name="Pardo Diaz C."/>
            <person name="Kozak K."/>
            <person name="Martin S."/>
            <person name="Jiggins C."/>
            <person name="Moest M."/>
            <person name="Warren A I."/>
            <person name="Generalovic N T."/>
            <person name="Byers J.R.P. K."/>
            <person name="Montejo-Kovacevich G."/>
            <person name="Yen C E."/>
        </authorList>
    </citation>
    <scope>NUCLEOTIDE SEQUENCE [LARGE SCALE GENOMIC DNA]</scope>
</reference>
<gene>
    <name evidence="7" type="ORF">HERILL_LOCUS2237</name>
</gene>
<dbReference type="GO" id="GO:0038023">
    <property type="term" value="F:signaling receptor activity"/>
    <property type="evidence" value="ECO:0007669"/>
    <property type="project" value="TreeGrafter"/>
</dbReference>
<proteinExistence type="predicted"/>
<dbReference type="FunFam" id="3.40.50.2300:FF:000279">
    <property type="entry name" value="Guanylate cyclase"/>
    <property type="match status" value="1"/>
</dbReference>
<evidence type="ECO:0000256" key="5">
    <source>
        <dbReference type="SAM" id="SignalP"/>
    </source>
</evidence>
<keyword evidence="2" id="KW-0812">Transmembrane</keyword>
<dbReference type="OrthoDB" id="1890790at2759"/>
<dbReference type="PANTHER" id="PTHR44755">
    <property type="entry name" value="NATRIURETIC PEPTIDE RECEPTOR 3-RELATED"/>
    <property type="match status" value="1"/>
</dbReference>
<protein>
    <recommendedName>
        <fullName evidence="6">Receptor ligand binding region domain-containing protein</fullName>
    </recommendedName>
</protein>
<evidence type="ECO:0000256" key="1">
    <source>
        <dbReference type="ARBA" id="ARBA00004370"/>
    </source>
</evidence>
<accession>A0A7R8UDX3</accession>
<dbReference type="GO" id="GO:0016020">
    <property type="term" value="C:membrane"/>
    <property type="evidence" value="ECO:0007669"/>
    <property type="project" value="UniProtKB-SubCell"/>
</dbReference>
<dbReference type="PANTHER" id="PTHR44755:SF8">
    <property type="entry name" value="RECEPTOR LIGAND BINDING REGION DOMAIN-CONTAINING PROTEIN"/>
    <property type="match status" value="1"/>
</dbReference>
<organism evidence="7 8">
    <name type="scientific">Hermetia illucens</name>
    <name type="common">Black soldier fly</name>
    <dbReference type="NCBI Taxonomy" id="343691"/>
    <lineage>
        <taxon>Eukaryota</taxon>
        <taxon>Metazoa</taxon>
        <taxon>Ecdysozoa</taxon>
        <taxon>Arthropoda</taxon>
        <taxon>Hexapoda</taxon>
        <taxon>Insecta</taxon>
        <taxon>Pterygota</taxon>
        <taxon>Neoptera</taxon>
        <taxon>Endopterygota</taxon>
        <taxon>Diptera</taxon>
        <taxon>Brachycera</taxon>
        <taxon>Stratiomyomorpha</taxon>
        <taxon>Stratiomyidae</taxon>
        <taxon>Hermetiinae</taxon>
        <taxon>Hermetia</taxon>
    </lineage>
</organism>
<feature type="domain" description="Receptor ligand binding region" evidence="6">
    <location>
        <begin position="58"/>
        <end position="251"/>
    </location>
</feature>
<keyword evidence="5" id="KW-0732">Signal</keyword>
<feature type="signal peptide" evidence="5">
    <location>
        <begin position="1"/>
        <end position="25"/>
    </location>
</feature>
<dbReference type="GO" id="GO:0007165">
    <property type="term" value="P:signal transduction"/>
    <property type="evidence" value="ECO:0007669"/>
    <property type="project" value="TreeGrafter"/>
</dbReference>
<dbReference type="Pfam" id="PF01094">
    <property type="entry name" value="ANF_receptor"/>
    <property type="match status" value="1"/>
</dbReference>
<dbReference type="InterPro" id="IPR001828">
    <property type="entry name" value="ANF_lig-bd_rcpt"/>
</dbReference>
<evidence type="ECO:0000256" key="4">
    <source>
        <dbReference type="ARBA" id="ARBA00023136"/>
    </source>
</evidence>
<evidence type="ECO:0000256" key="3">
    <source>
        <dbReference type="ARBA" id="ARBA00022989"/>
    </source>
</evidence>
<dbReference type="GO" id="GO:0017046">
    <property type="term" value="F:peptide hormone binding"/>
    <property type="evidence" value="ECO:0007669"/>
    <property type="project" value="TreeGrafter"/>
</dbReference>
<feature type="chain" id="PRO_5031544161" description="Receptor ligand binding region domain-containing protein" evidence="5">
    <location>
        <begin position="26"/>
        <end position="315"/>
    </location>
</feature>
<dbReference type="InterPro" id="IPR028082">
    <property type="entry name" value="Peripla_BP_I"/>
</dbReference>
<sequence length="315" mass="35641">MAIVASWRTWILVMCCLYPTSIVSTSRKPNHKTSWNSSTRGDITIGFLAGYSHMKVVLGALPLALEAINRNPNILPNHRLRFKARDIGVREGDYRAQPIKFMTQMRDDDVIAFLGPDEGCTSEALVAAAWNMPMISYKCTDTAVSNKSVFHSFARTLAPASKVSKSVIALLTAFDWRKFSIIAGGRPEWGSEVAQAIRALALTENLTVMNYREISDYIPIQSTLQNMQKIVDETYETTRIYVFVGEHIAMVDFVRCLQNRRLLETGDYIVISVDDEIYDPTRRLNIMERVSSTAIKICMGWEKVEWEPLSCLEIL</sequence>
<evidence type="ECO:0000256" key="2">
    <source>
        <dbReference type="ARBA" id="ARBA00022692"/>
    </source>
</evidence>
<evidence type="ECO:0000259" key="6">
    <source>
        <dbReference type="Pfam" id="PF01094"/>
    </source>
</evidence>
<dbReference type="InParanoid" id="A0A7R8UDX3"/>
<dbReference type="SUPFAM" id="SSF53822">
    <property type="entry name" value="Periplasmic binding protein-like I"/>
    <property type="match status" value="1"/>
</dbReference>
<dbReference type="EMBL" id="LR899009">
    <property type="protein sequence ID" value="CAD7079001.1"/>
    <property type="molecule type" value="Genomic_DNA"/>
</dbReference>
<name>A0A7R8UDX3_HERIL</name>
<keyword evidence="4" id="KW-0472">Membrane</keyword>
<keyword evidence="3" id="KW-1133">Transmembrane helix</keyword>
<dbReference type="Gene3D" id="3.40.50.2300">
    <property type="match status" value="1"/>
</dbReference>
<evidence type="ECO:0000313" key="7">
    <source>
        <dbReference type="EMBL" id="CAD7079001.1"/>
    </source>
</evidence>